<feature type="transmembrane region" description="Helical" evidence="1">
    <location>
        <begin position="21"/>
        <end position="42"/>
    </location>
</feature>
<name>A0A5C8UMT0_9MICO</name>
<feature type="transmembrane region" description="Helical" evidence="1">
    <location>
        <begin position="48"/>
        <end position="69"/>
    </location>
</feature>
<accession>A0A5C8UMT0</accession>
<organism evidence="2 3">
    <name type="scientific">Lacisediminihabitans profunda</name>
    <dbReference type="NCBI Taxonomy" id="2594790"/>
    <lineage>
        <taxon>Bacteria</taxon>
        <taxon>Bacillati</taxon>
        <taxon>Actinomycetota</taxon>
        <taxon>Actinomycetes</taxon>
        <taxon>Micrococcales</taxon>
        <taxon>Microbacteriaceae</taxon>
        <taxon>Lacisediminihabitans</taxon>
    </lineage>
</organism>
<comment type="caution">
    <text evidence="2">The sequence shown here is derived from an EMBL/GenBank/DDBJ whole genome shotgun (WGS) entry which is preliminary data.</text>
</comment>
<dbReference type="Pfam" id="PF09819">
    <property type="entry name" value="ABC_cobalt"/>
    <property type="match status" value="1"/>
</dbReference>
<sequence>MNMATTSITRQPRAFSARWRVVDIVVASVIGVASGVIFWAWGLAWTPLSAALAFAPGLAGLLAGGWLFAGVLGGIVIRKPGAALFTEVVAAVVSMLVGTQWGFSTLIWGVVEGLGAELVLAAFLYSNWRLGVVLLSGAGAGVAVGLLDTNFTDYAALDFGFKAVYFVSAVASGIVIAGLLSWLAARGLARAGALSRFASGRLAAVDGESEPVRSDSGTEATSTP</sequence>
<dbReference type="Proteomes" id="UP000321379">
    <property type="component" value="Unassembled WGS sequence"/>
</dbReference>
<evidence type="ECO:0000313" key="3">
    <source>
        <dbReference type="Proteomes" id="UP000321379"/>
    </source>
</evidence>
<keyword evidence="1" id="KW-0812">Transmembrane</keyword>
<dbReference type="EMBL" id="VRMG01000008">
    <property type="protein sequence ID" value="TXN29658.1"/>
    <property type="molecule type" value="Genomic_DNA"/>
</dbReference>
<keyword evidence="1" id="KW-0472">Membrane</keyword>
<proteinExistence type="predicted"/>
<feature type="transmembrane region" description="Helical" evidence="1">
    <location>
        <begin position="163"/>
        <end position="185"/>
    </location>
</feature>
<reference evidence="2 3" key="1">
    <citation type="submission" date="2019-08" db="EMBL/GenBank/DDBJ databases">
        <title>Bacterial whole genome sequence for Glaciihabitans sp. CHu50b-6-2.</title>
        <authorList>
            <person name="Jin L."/>
        </authorList>
    </citation>
    <scope>NUCLEOTIDE SEQUENCE [LARGE SCALE GENOMIC DNA]</scope>
    <source>
        <strain evidence="2 3">CHu50b-6-2</strain>
    </source>
</reference>
<dbReference type="PIRSF" id="PIRSF037394">
    <property type="entry name" value="ABC_thiamine-permease_YkoE_prd"/>
    <property type="match status" value="1"/>
</dbReference>
<feature type="transmembrane region" description="Helical" evidence="1">
    <location>
        <begin position="81"/>
        <end position="99"/>
    </location>
</feature>
<evidence type="ECO:0000313" key="2">
    <source>
        <dbReference type="EMBL" id="TXN29658.1"/>
    </source>
</evidence>
<protein>
    <submittedName>
        <fullName evidence="2">Uncharacterized protein</fullName>
    </submittedName>
</protein>
<gene>
    <name evidence="2" type="ORF">FVP33_10905</name>
</gene>
<evidence type="ECO:0000256" key="1">
    <source>
        <dbReference type="SAM" id="Phobius"/>
    </source>
</evidence>
<dbReference type="AlphaFoldDB" id="A0A5C8UMT0"/>
<dbReference type="InterPro" id="IPR017195">
    <property type="entry name" value="ABC_thiamin-permease_prd"/>
</dbReference>
<feature type="transmembrane region" description="Helical" evidence="1">
    <location>
        <begin position="132"/>
        <end position="151"/>
    </location>
</feature>
<keyword evidence="1" id="KW-1133">Transmembrane helix</keyword>
<keyword evidence="3" id="KW-1185">Reference proteome</keyword>